<name>A0A438AHK1_9RHOB</name>
<gene>
    <name evidence="1" type="ORF">EKE94_12075</name>
</gene>
<organism evidence="1 2">
    <name type="scientific">Mesobaculum littorinae</name>
    <dbReference type="NCBI Taxonomy" id="2486419"/>
    <lineage>
        <taxon>Bacteria</taxon>
        <taxon>Pseudomonadati</taxon>
        <taxon>Pseudomonadota</taxon>
        <taxon>Alphaproteobacteria</taxon>
        <taxon>Rhodobacterales</taxon>
        <taxon>Roseobacteraceae</taxon>
        <taxon>Mesobaculum</taxon>
    </lineage>
</organism>
<sequence length="126" mass="13866">MATAGPIFDRKIKVLIVQRMFLVARDLQETVEDTHPGAEVRVCATLPEAERALTETGADILFLGIGGEELRQSRLPQMLRDSDTRVVVIDGAPGRYAPLHQSDATLPVPFVTDMVRGILTDLLQSR</sequence>
<evidence type="ECO:0000313" key="2">
    <source>
        <dbReference type="Proteomes" id="UP000285908"/>
    </source>
</evidence>
<dbReference type="EMBL" id="RQXX01000003">
    <property type="protein sequence ID" value="RVV98176.1"/>
    <property type="molecule type" value="Genomic_DNA"/>
</dbReference>
<protein>
    <submittedName>
        <fullName evidence="1">Uncharacterized protein</fullName>
    </submittedName>
</protein>
<dbReference type="AlphaFoldDB" id="A0A438AHK1"/>
<proteinExistence type="predicted"/>
<keyword evidence="2" id="KW-1185">Reference proteome</keyword>
<evidence type="ECO:0000313" key="1">
    <source>
        <dbReference type="EMBL" id="RVV98176.1"/>
    </source>
</evidence>
<dbReference type="Gene3D" id="3.40.50.2300">
    <property type="match status" value="1"/>
</dbReference>
<dbReference type="Proteomes" id="UP000285908">
    <property type="component" value="Unassembled WGS sequence"/>
</dbReference>
<accession>A0A438AHK1</accession>
<reference evidence="1 2" key="1">
    <citation type="submission" date="2018-11" db="EMBL/GenBank/DDBJ databases">
        <title>Mesobaculum littorinae gen. nov., sp. nov., isolated from Littorina scabra that represents a novel genus of the order Rhodobacteraceae.</title>
        <authorList>
            <person name="Li F."/>
        </authorList>
    </citation>
    <scope>NUCLEOTIDE SEQUENCE [LARGE SCALE GENOMIC DNA]</scope>
    <source>
        <strain evidence="1 2">M0103</strain>
    </source>
</reference>
<comment type="caution">
    <text evidence="1">The sequence shown here is derived from an EMBL/GenBank/DDBJ whole genome shotgun (WGS) entry which is preliminary data.</text>
</comment>
<dbReference type="RefSeq" id="WP_127906842.1">
    <property type="nucleotide sequence ID" value="NZ_RQXX01000003.1"/>
</dbReference>